<dbReference type="AlphaFoldDB" id="A0A7W8EJL0"/>
<keyword evidence="3" id="KW-0269">Exonuclease</keyword>
<comment type="caution">
    <text evidence="3">The sequence shown here is derived from an EMBL/GenBank/DDBJ whole genome shotgun (WGS) entry which is preliminary data.</text>
</comment>
<dbReference type="InterPro" id="IPR005135">
    <property type="entry name" value="Endo/exonuclease/phosphatase"/>
</dbReference>
<reference evidence="3 4" key="1">
    <citation type="submission" date="2020-08" db="EMBL/GenBank/DDBJ databases">
        <title>Genomic Encyclopedia of Type Strains, Phase IV (KMG-IV): sequencing the most valuable type-strain genomes for metagenomic binning, comparative biology and taxonomic classification.</title>
        <authorList>
            <person name="Goeker M."/>
        </authorList>
    </citation>
    <scope>NUCLEOTIDE SEQUENCE [LARGE SCALE GENOMIC DNA]</scope>
    <source>
        <strain evidence="3 4">DSM 45385</strain>
    </source>
</reference>
<evidence type="ECO:0000313" key="3">
    <source>
        <dbReference type="EMBL" id="MBB5083290.1"/>
    </source>
</evidence>
<feature type="transmembrane region" description="Helical" evidence="1">
    <location>
        <begin position="24"/>
        <end position="41"/>
    </location>
</feature>
<keyword evidence="1" id="KW-0472">Membrane</keyword>
<keyword evidence="3" id="KW-0378">Hydrolase</keyword>
<keyword evidence="3" id="KW-0255">Endonuclease</keyword>
<sequence>MRTDGRVALDTTTEPVTKKRRPRLMSWLVAGLLAGWALVRLTGLEAGWPLTQLMTLTHFGAVLALLSATVLFFRDRLAALVALVAAAAMVAVIVPRVVSDPAADGGTALRVLSSNLFGRADPAAVVDMVTRLDVDVLSALELRPGQVALLEAAGLGRLLPYTVLEEAEGPAGSGIYSRYPLTKIDGLFTPVGHNMPAARVALPSGPVEVVAVHPNPPLPRLYDEWNVSLAALPDAAPGRILAGDFNASLDHHAFRALLDRGYTDAAAQVGKGLVPTWPRGRAIPPIITIDHILVDRSIGVRRVEVLDVPGTDHRAVFAELRIGRP</sequence>
<accession>A0A7W8EJL0</accession>
<feature type="transmembrane region" description="Helical" evidence="1">
    <location>
        <begin position="80"/>
        <end position="98"/>
    </location>
</feature>
<dbReference type="InterPro" id="IPR036691">
    <property type="entry name" value="Endo/exonu/phosph_ase_sf"/>
</dbReference>
<dbReference type="EMBL" id="JACHIN010000016">
    <property type="protein sequence ID" value="MBB5083290.1"/>
    <property type="molecule type" value="Genomic_DNA"/>
</dbReference>
<evidence type="ECO:0000313" key="4">
    <source>
        <dbReference type="Proteomes" id="UP000568380"/>
    </source>
</evidence>
<keyword evidence="1" id="KW-0812">Transmembrane</keyword>
<evidence type="ECO:0000259" key="2">
    <source>
        <dbReference type="Pfam" id="PF03372"/>
    </source>
</evidence>
<protein>
    <submittedName>
        <fullName evidence="3">Endonuclease/exonuclease/phosphatase family metal-dependent hydrolase</fullName>
    </submittedName>
</protein>
<dbReference type="Gene3D" id="3.60.10.10">
    <property type="entry name" value="Endonuclease/exonuclease/phosphatase"/>
    <property type="match status" value="1"/>
</dbReference>
<dbReference type="SUPFAM" id="SSF56219">
    <property type="entry name" value="DNase I-like"/>
    <property type="match status" value="1"/>
</dbReference>
<dbReference type="Proteomes" id="UP000568380">
    <property type="component" value="Unassembled WGS sequence"/>
</dbReference>
<keyword evidence="3" id="KW-0540">Nuclease</keyword>
<organism evidence="3 4">
    <name type="scientific">Nonomuraea endophytica</name>
    <dbReference type="NCBI Taxonomy" id="714136"/>
    <lineage>
        <taxon>Bacteria</taxon>
        <taxon>Bacillati</taxon>
        <taxon>Actinomycetota</taxon>
        <taxon>Actinomycetes</taxon>
        <taxon>Streptosporangiales</taxon>
        <taxon>Streptosporangiaceae</taxon>
        <taxon>Nonomuraea</taxon>
    </lineage>
</organism>
<feature type="transmembrane region" description="Helical" evidence="1">
    <location>
        <begin position="53"/>
        <end position="73"/>
    </location>
</feature>
<dbReference type="RefSeq" id="WP_246510301.1">
    <property type="nucleotide sequence ID" value="NZ_JACHIN010000016.1"/>
</dbReference>
<evidence type="ECO:0000256" key="1">
    <source>
        <dbReference type="SAM" id="Phobius"/>
    </source>
</evidence>
<gene>
    <name evidence="3" type="ORF">HNR40_008793</name>
</gene>
<feature type="domain" description="Endonuclease/exonuclease/phosphatase" evidence="2">
    <location>
        <begin position="113"/>
        <end position="313"/>
    </location>
</feature>
<proteinExistence type="predicted"/>
<dbReference type="GO" id="GO:0004519">
    <property type="term" value="F:endonuclease activity"/>
    <property type="evidence" value="ECO:0007669"/>
    <property type="project" value="UniProtKB-KW"/>
</dbReference>
<name>A0A7W8EJL0_9ACTN</name>
<keyword evidence="1" id="KW-1133">Transmembrane helix</keyword>
<dbReference type="Pfam" id="PF03372">
    <property type="entry name" value="Exo_endo_phos"/>
    <property type="match status" value="1"/>
</dbReference>
<dbReference type="GO" id="GO:0004527">
    <property type="term" value="F:exonuclease activity"/>
    <property type="evidence" value="ECO:0007669"/>
    <property type="project" value="UniProtKB-KW"/>
</dbReference>
<keyword evidence="4" id="KW-1185">Reference proteome</keyword>